<dbReference type="AlphaFoldDB" id="A0A2M9A8G1"/>
<comment type="caution">
    <text evidence="2">The sequence shown here is derived from an EMBL/GenBank/DDBJ whole genome shotgun (WGS) entry which is preliminary data.</text>
</comment>
<keyword evidence="2" id="KW-0808">Transferase</keyword>
<dbReference type="GO" id="GO:0016740">
    <property type="term" value="F:transferase activity"/>
    <property type="evidence" value="ECO:0007669"/>
    <property type="project" value="UniProtKB-KW"/>
</dbReference>
<feature type="domain" description="Glycosyltransferase 2-like" evidence="1">
    <location>
        <begin position="3"/>
        <end position="164"/>
    </location>
</feature>
<dbReference type="RefSeq" id="WP_100425890.1">
    <property type="nucleotide sequence ID" value="NZ_PGEX01000001.1"/>
</dbReference>
<dbReference type="InterPro" id="IPR050834">
    <property type="entry name" value="Glycosyltransf_2"/>
</dbReference>
<gene>
    <name evidence="2" type="ORF">BGX16_2008</name>
</gene>
<dbReference type="PANTHER" id="PTHR43685">
    <property type="entry name" value="GLYCOSYLTRANSFERASE"/>
    <property type="match status" value="1"/>
</dbReference>
<dbReference type="Gene3D" id="3.90.550.10">
    <property type="entry name" value="Spore Coat Polysaccharide Biosynthesis Protein SpsA, Chain A"/>
    <property type="match status" value="1"/>
</dbReference>
<dbReference type="InterPro" id="IPR001173">
    <property type="entry name" value="Glyco_trans_2-like"/>
</dbReference>
<dbReference type="EMBL" id="PGEX01000001">
    <property type="protein sequence ID" value="PJJ41994.1"/>
    <property type="molecule type" value="Genomic_DNA"/>
</dbReference>
<proteinExistence type="predicted"/>
<dbReference type="Pfam" id="PF00535">
    <property type="entry name" value="Glycos_transf_2"/>
    <property type="match status" value="1"/>
</dbReference>
<reference evidence="2 3" key="1">
    <citation type="submission" date="2017-11" db="EMBL/GenBank/DDBJ databases">
        <title>Animal gut microbial communities from fecal samples from Wisconsin, USA.</title>
        <authorList>
            <person name="Neumann A."/>
        </authorList>
    </citation>
    <scope>NUCLEOTIDE SEQUENCE [LARGE SCALE GENOMIC DNA]</scope>
    <source>
        <strain evidence="2 3">UWS3</strain>
    </source>
</reference>
<dbReference type="PANTHER" id="PTHR43685:SF11">
    <property type="entry name" value="GLYCOSYLTRANSFERASE TAGX-RELATED"/>
    <property type="match status" value="1"/>
</dbReference>
<evidence type="ECO:0000313" key="3">
    <source>
        <dbReference type="Proteomes" id="UP000231134"/>
    </source>
</evidence>
<dbReference type="SUPFAM" id="SSF53448">
    <property type="entry name" value="Nucleotide-diphospho-sugar transferases"/>
    <property type="match status" value="1"/>
</dbReference>
<evidence type="ECO:0000259" key="1">
    <source>
        <dbReference type="Pfam" id="PF00535"/>
    </source>
</evidence>
<accession>A0A2M9A8G1</accession>
<dbReference type="Proteomes" id="UP000231134">
    <property type="component" value="Unassembled WGS sequence"/>
</dbReference>
<name>A0A2M9A8G1_9BACT</name>
<protein>
    <submittedName>
        <fullName evidence="2">Glycosyl transferase family 2</fullName>
    </submittedName>
</protein>
<dbReference type="OrthoDB" id="9802649at2"/>
<sequence length="237" mass="26954">MISVCMATYNGEAFIREQLLSILSQLSLKDEVLIADDGSSDATLEIIQGLNDSRIKVLAPEQKNLGPTYNLERALASARGEFIFLADQDDLWLENKVSKVLAEFENLTVSCVLHDAYFYAQNATGKWEQGKRLFEVRPPWHGIWANVLKNSFTGCCMAFRRELLDLALPFPQGLPMHDQWIGICAEKTKKARFLNEPLLEYRQHAHNSTALLEQNKASLAQKILWRLSLLRILLGRH</sequence>
<dbReference type="InterPro" id="IPR029044">
    <property type="entry name" value="Nucleotide-diphossugar_trans"/>
</dbReference>
<organism evidence="2 3">
    <name type="scientific">Hallerella succinigenes</name>
    <dbReference type="NCBI Taxonomy" id="1896222"/>
    <lineage>
        <taxon>Bacteria</taxon>
        <taxon>Pseudomonadati</taxon>
        <taxon>Fibrobacterota</taxon>
        <taxon>Fibrobacteria</taxon>
        <taxon>Fibrobacterales</taxon>
        <taxon>Fibrobacteraceae</taxon>
        <taxon>Hallerella</taxon>
    </lineage>
</organism>
<evidence type="ECO:0000313" key="2">
    <source>
        <dbReference type="EMBL" id="PJJ41994.1"/>
    </source>
</evidence>
<keyword evidence="3" id="KW-1185">Reference proteome</keyword>